<gene>
    <name evidence="2" type="primary">ydaM_3</name>
    <name evidence="2" type="ORF">Mgrana_01555</name>
</gene>
<reference evidence="2 3" key="1">
    <citation type="submission" date="2018-08" db="EMBL/GenBank/DDBJ databases">
        <title>Meiothermus granaticius genome AF-68 sequencing project.</title>
        <authorList>
            <person name="Da Costa M.S."/>
            <person name="Albuquerque L."/>
            <person name="Raposo P."/>
            <person name="Froufe H.J.C."/>
            <person name="Barroso C.S."/>
            <person name="Egas C."/>
        </authorList>
    </citation>
    <scope>NUCLEOTIDE SEQUENCE [LARGE SCALE GENOMIC DNA]</scope>
    <source>
        <strain evidence="2 3">AF-68</strain>
    </source>
</reference>
<evidence type="ECO:0000259" key="1">
    <source>
        <dbReference type="PROSITE" id="PS50887"/>
    </source>
</evidence>
<dbReference type="InterPro" id="IPR050469">
    <property type="entry name" value="Diguanylate_Cyclase"/>
</dbReference>
<keyword evidence="2" id="KW-0808">Transferase</keyword>
<comment type="caution">
    <text evidence="2">The sequence shown here is derived from an EMBL/GenBank/DDBJ whole genome shotgun (WGS) entry which is preliminary data.</text>
</comment>
<dbReference type="SMART" id="SM00267">
    <property type="entry name" value="GGDEF"/>
    <property type="match status" value="1"/>
</dbReference>
<dbReference type="AlphaFoldDB" id="A0A399F8V2"/>
<dbReference type="EMBL" id="QWLB01000018">
    <property type="protein sequence ID" value="RIH92523.1"/>
    <property type="molecule type" value="Genomic_DNA"/>
</dbReference>
<dbReference type="InterPro" id="IPR043128">
    <property type="entry name" value="Rev_trsase/Diguanyl_cyclase"/>
</dbReference>
<dbReference type="PROSITE" id="PS50887">
    <property type="entry name" value="GGDEF"/>
    <property type="match status" value="1"/>
</dbReference>
<dbReference type="OrthoDB" id="24566at2"/>
<dbReference type="GO" id="GO:1902201">
    <property type="term" value="P:negative regulation of bacterial-type flagellum-dependent cell motility"/>
    <property type="evidence" value="ECO:0007669"/>
    <property type="project" value="TreeGrafter"/>
</dbReference>
<dbReference type="InterPro" id="IPR000160">
    <property type="entry name" value="GGDEF_dom"/>
</dbReference>
<dbReference type="SUPFAM" id="SSF55073">
    <property type="entry name" value="Nucleotide cyclase"/>
    <property type="match status" value="1"/>
</dbReference>
<dbReference type="Gene3D" id="1.10.3210.10">
    <property type="entry name" value="Hypothetical protein af1432"/>
    <property type="match status" value="1"/>
</dbReference>
<dbReference type="NCBIfam" id="TIGR00254">
    <property type="entry name" value="GGDEF"/>
    <property type="match status" value="1"/>
</dbReference>
<name>A0A399F8V2_9DEIN</name>
<dbReference type="Gene3D" id="3.30.70.270">
    <property type="match status" value="1"/>
</dbReference>
<dbReference type="InterPro" id="IPR003018">
    <property type="entry name" value="GAF"/>
</dbReference>
<dbReference type="PANTHER" id="PTHR45138:SF9">
    <property type="entry name" value="DIGUANYLATE CYCLASE DGCM-RELATED"/>
    <property type="match status" value="1"/>
</dbReference>
<dbReference type="SUPFAM" id="SSF55781">
    <property type="entry name" value="GAF domain-like"/>
    <property type="match status" value="2"/>
</dbReference>
<dbReference type="Gene3D" id="3.30.450.40">
    <property type="match status" value="1"/>
</dbReference>
<organism evidence="2 3">
    <name type="scientific">Meiothermus granaticius NBRC 107808</name>
    <dbReference type="NCBI Taxonomy" id="1227551"/>
    <lineage>
        <taxon>Bacteria</taxon>
        <taxon>Thermotogati</taxon>
        <taxon>Deinococcota</taxon>
        <taxon>Deinococci</taxon>
        <taxon>Thermales</taxon>
        <taxon>Thermaceae</taxon>
        <taxon>Meiothermus</taxon>
    </lineage>
</organism>
<dbReference type="GO" id="GO:0052621">
    <property type="term" value="F:diguanylate cyclase activity"/>
    <property type="evidence" value="ECO:0007669"/>
    <property type="project" value="UniProtKB-EC"/>
</dbReference>
<protein>
    <submittedName>
        <fullName evidence="2">Putative diguanylate cyclase YdaM</fullName>
        <ecNumber evidence="2">2.7.7.65</ecNumber>
    </submittedName>
</protein>
<evidence type="ECO:0000313" key="3">
    <source>
        <dbReference type="Proteomes" id="UP000266178"/>
    </source>
</evidence>
<dbReference type="Proteomes" id="UP000266178">
    <property type="component" value="Unassembled WGS sequence"/>
</dbReference>
<dbReference type="CDD" id="cd01949">
    <property type="entry name" value="GGDEF"/>
    <property type="match status" value="1"/>
</dbReference>
<dbReference type="Pfam" id="PF01590">
    <property type="entry name" value="GAF"/>
    <property type="match status" value="1"/>
</dbReference>
<dbReference type="EC" id="2.7.7.65" evidence="2"/>
<sequence>MPSTPPRRPLRLNRPPSGGIGLEWLQSLLASRTSEALHARVLAGLLHGLKGVEQALLWVKDGHRRFQLVAAEGLPAGLVRGLEGVSEAALRGRYGSQGWPESSLQEEEPHPLRVLLGERLPPGLSQVNRSGAVLTLPITAEDEVWVVVQLWALEARALGPEARGWAAEYLGQAGPVLREFHLRERAERQALWLAAINALLRAPREQALEVTLQDALEEITRLSGAEGARLVLLEEGVRSLAQAGWGAGVPVEAAIGPQLVKLAQRGEQVSIPHYELYPGHQAELVKAGLRSLFLLPIQRETQEGAALLLFSTRTPWLPDAQTQALLLDMAAAIGVVRREWTLQRELAWAAYTDPLTGLGNRRAFERDLAHLSAKNYGRTVVLVLLDLDGFKGINDTYGHVHADHVLIRLGGALRAKARAGDRAYRLGGDEFALIIEGPQSLNPARTAERYRALFEEVRVSDSEYLRASLGYAVLQDVTELNQLWREADDAMYRDKAMRRTQTPLFALPQGRASVLQVLSTPLARVARRLGYAAGLLPEELEALMAACFVLEQKQQEIEPLELSEGEQRAAARILSFLGARWDGHSMPGVKGEHIPKTARILALASELVKLLRPARGHPLPLEEALRQVEVSAGSRFDPGLVELLLRLKNELGLEDSAA</sequence>
<accession>A0A399F8V2</accession>
<dbReference type="Pfam" id="PF00990">
    <property type="entry name" value="GGDEF"/>
    <property type="match status" value="1"/>
</dbReference>
<evidence type="ECO:0000313" key="2">
    <source>
        <dbReference type="EMBL" id="RIH92523.1"/>
    </source>
</evidence>
<dbReference type="PANTHER" id="PTHR45138">
    <property type="entry name" value="REGULATORY COMPONENTS OF SENSORY TRANSDUCTION SYSTEM"/>
    <property type="match status" value="1"/>
</dbReference>
<keyword evidence="2" id="KW-0548">Nucleotidyltransferase</keyword>
<dbReference type="RefSeq" id="WP_119357044.1">
    <property type="nucleotide sequence ID" value="NZ_BJXM01000008.1"/>
</dbReference>
<dbReference type="GO" id="GO:0005886">
    <property type="term" value="C:plasma membrane"/>
    <property type="evidence" value="ECO:0007669"/>
    <property type="project" value="TreeGrafter"/>
</dbReference>
<dbReference type="InterPro" id="IPR029016">
    <property type="entry name" value="GAF-like_dom_sf"/>
</dbReference>
<dbReference type="InterPro" id="IPR029787">
    <property type="entry name" value="Nucleotide_cyclase"/>
</dbReference>
<proteinExistence type="predicted"/>
<dbReference type="GO" id="GO:0043709">
    <property type="term" value="P:cell adhesion involved in single-species biofilm formation"/>
    <property type="evidence" value="ECO:0007669"/>
    <property type="project" value="TreeGrafter"/>
</dbReference>
<feature type="domain" description="GGDEF" evidence="1">
    <location>
        <begin position="378"/>
        <end position="507"/>
    </location>
</feature>
<keyword evidence="3" id="KW-1185">Reference proteome</keyword>